<dbReference type="WBParaSite" id="MBELARI_LOCUS14732">
    <property type="protein sequence ID" value="MBELARI_LOCUS14732"/>
    <property type="gene ID" value="MBELARI_LOCUS14732"/>
</dbReference>
<keyword evidence="2" id="KW-1185">Reference proteome</keyword>
<protein>
    <submittedName>
        <fullName evidence="3">Insulin-like domain-containing protein</fullName>
    </submittedName>
</protein>
<reference evidence="3" key="1">
    <citation type="submission" date="2024-02" db="UniProtKB">
        <authorList>
            <consortium name="WormBaseParasite"/>
        </authorList>
    </citation>
    <scope>IDENTIFICATION</scope>
</reference>
<proteinExistence type="predicted"/>
<accession>A0AAF3ELD2</accession>
<name>A0AAF3ELD2_9BILA</name>
<sequence length="90" mass="10329">MCTESSIDECPVKGDAFEGSIIRKCCSGHCSLQDIRAYCCSITETEKPIEEQSNYLDFLETRNENSDGDEESHPKKIHHSHKDRYEVLNF</sequence>
<feature type="region of interest" description="Disordered" evidence="1">
    <location>
        <begin position="61"/>
        <end position="90"/>
    </location>
</feature>
<dbReference type="Proteomes" id="UP000887575">
    <property type="component" value="Unassembled WGS sequence"/>
</dbReference>
<evidence type="ECO:0000256" key="1">
    <source>
        <dbReference type="SAM" id="MobiDB-lite"/>
    </source>
</evidence>
<evidence type="ECO:0000313" key="3">
    <source>
        <dbReference type="WBParaSite" id="MBELARI_LOCUS14732"/>
    </source>
</evidence>
<dbReference type="AlphaFoldDB" id="A0AAF3ELD2"/>
<evidence type="ECO:0000313" key="2">
    <source>
        <dbReference type="Proteomes" id="UP000887575"/>
    </source>
</evidence>
<dbReference type="PROSITE" id="PS00262">
    <property type="entry name" value="INSULIN"/>
    <property type="match status" value="1"/>
</dbReference>
<dbReference type="InterPro" id="IPR022353">
    <property type="entry name" value="Insulin_CS"/>
</dbReference>
<organism evidence="2 3">
    <name type="scientific">Mesorhabditis belari</name>
    <dbReference type="NCBI Taxonomy" id="2138241"/>
    <lineage>
        <taxon>Eukaryota</taxon>
        <taxon>Metazoa</taxon>
        <taxon>Ecdysozoa</taxon>
        <taxon>Nematoda</taxon>
        <taxon>Chromadorea</taxon>
        <taxon>Rhabditida</taxon>
        <taxon>Rhabditina</taxon>
        <taxon>Rhabditomorpha</taxon>
        <taxon>Rhabditoidea</taxon>
        <taxon>Rhabditidae</taxon>
        <taxon>Mesorhabditinae</taxon>
        <taxon>Mesorhabditis</taxon>
    </lineage>
</organism>